<dbReference type="SMART" id="SM00320">
    <property type="entry name" value="WD40"/>
    <property type="match status" value="4"/>
</dbReference>
<dbReference type="PANTHER" id="PTHR46202">
    <property type="entry name" value="DNA EXCISION REPAIR PROTEIN ERCC-8"/>
    <property type="match status" value="1"/>
</dbReference>
<keyword evidence="1" id="KW-0853">WD repeat</keyword>
<sequence length="453" mass="51546">MNYSILQYKYNPNVSALNTVNKIKRNDFERLLDNEAPRVYNNISSQSSNLSNVSLNNVSCLDIDNTGKFLLAGMNDGLISAWAFNDKPGEQGELIDRKLKQIKRDTASDDEEDETHSTATAAQQRGVAHPVREVHSFNVNRNRYRMYRKSNSPMNLDVDSEVKSEKSHRYRIHTIKWYAKDNGLFFTGSNDCKFKMWDTASGFEPIQSVALYDSKNDRKVKINQIDCNHGSGSDVVALATEDHSPRIVDLRNMNYGITFSSRDRKNEEKSEILCCKFNPSVQRQWYFATGEDNGSVNIWDSRQVSRPWREVTSADTDSRRAHTRSCNDLIWNSEGTELVTLGTDGKIKKWQPFGSSATLPAPQLIGSVDSNRNRHKKRTSVRLQWHTDTYLLVNTDHNEVHVYETHTGKLYSKLKNPLPSRRQIDATALQANIANGIGTRIILGTSNSIVEYI</sequence>
<dbReference type="eggNOG" id="KOG4155">
    <property type="taxonomic scope" value="Eukaryota"/>
</dbReference>
<dbReference type="GO" id="GO:0043161">
    <property type="term" value="P:proteasome-mediated ubiquitin-dependent protein catabolic process"/>
    <property type="evidence" value="ECO:0007669"/>
    <property type="project" value="TreeGrafter"/>
</dbReference>
<dbReference type="InterPro" id="IPR001680">
    <property type="entry name" value="WD40_rpt"/>
</dbReference>
<dbReference type="InterPro" id="IPR042238">
    <property type="entry name" value="Rad28/ERCC8/Ckn1/ATCSA-1"/>
</dbReference>
<evidence type="ECO:0000256" key="2">
    <source>
        <dbReference type="SAM" id="MobiDB-lite"/>
    </source>
</evidence>
<gene>
    <name evidence="3" type="primary">TPHA0M00990</name>
    <name evidence="3" type="ordered locus">TPHA_0M00990</name>
</gene>
<proteinExistence type="predicted"/>
<feature type="repeat" description="WD" evidence="1">
    <location>
        <begin position="319"/>
        <end position="351"/>
    </location>
</feature>
<dbReference type="PROSITE" id="PS50082">
    <property type="entry name" value="WD_REPEATS_2"/>
    <property type="match status" value="2"/>
</dbReference>
<dbReference type="RefSeq" id="XP_003688107.1">
    <property type="nucleotide sequence ID" value="XM_003688059.1"/>
</dbReference>
<dbReference type="GO" id="GO:0031464">
    <property type="term" value="C:Cul4A-RING E3 ubiquitin ligase complex"/>
    <property type="evidence" value="ECO:0007669"/>
    <property type="project" value="TreeGrafter"/>
</dbReference>
<dbReference type="Pfam" id="PF00400">
    <property type="entry name" value="WD40"/>
    <property type="match status" value="4"/>
</dbReference>
<evidence type="ECO:0000313" key="4">
    <source>
        <dbReference type="Proteomes" id="UP000005666"/>
    </source>
</evidence>
<dbReference type="EMBL" id="HE612868">
    <property type="protein sequence ID" value="CCE65673.1"/>
    <property type="molecule type" value="Genomic_DNA"/>
</dbReference>
<evidence type="ECO:0000256" key="1">
    <source>
        <dbReference type="PROSITE-ProRule" id="PRU00221"/>
    </source>
</evidence>
<organism evidence="3 4">
    <name type="scientific">Tetrapisispora phaffii (strain ATCC 24235 / CBS 4417 / NBRC 1672 / NRRL Y-8282 / UCD 70-5)</name>
    <name type="common">Yeast</name>
    <name type="synonym">Fabospora phaffii</name>
    <dbReference type="NCBI Taxonomy" id="1071381"/>
    <lineage>
        <taxon>Eukaryota</taxon>
        <taxon>Fungi</taxon>
        <taxon>Dikarya</taxon>
        <taxon>Ascomycota</taxon>
        <taxon>Saccharomycotina</taxon>
        <taxon>Saccharomycetes</taxon>
        <taxon>Saccharomycetales</taxon>
        <taxon>Saccharomycetaceae</taxon>
        <taxon>Tetrapisispora</taxon>
    </lineage>
</organism>
<dbReference type="SUPFAM" id="SSF50978">
    <property type="entry name" value="WD40 repeat-like"/>
    <property type="match status" value="1"/>
</dbReference>
<dbReference type="GO" id="GO:0000109">
    <property type="term" value="C:nucleotide-excision repair complex"/>
    <property type="evidence" value="ECO:0007669"/>
    <property type="project" value="TreeGrafter"/>
</dbReference>
<keyword evidence="4" id="KW-1185">Reference proteome</keyword>
<feature type="repeat" description="WD" evidence="1">
    <location>
        <begin position="165"/>
        <end position="202"/>
    </location>
</feature>
<dbReference type="GO" id="GO:0000209">
    <property type="term" value="P:protein polyubiquitination"/>
    <property type="evidence" value="ECO:0007669"/>
    <property type="project" value="TreeGrafter"/>
</dbReference>
<reference evidence="3 4" key="1">
    <citation type="journal article" date="2011" name="Proc. Natl. Acad. Sci. U.S.A.">
        <title>Evolutionary erosion of yeast sex chromosomes by mating-type switching accidents.</title>
        <authorList>
            <person name="Gordon J.L."/>
            <person name="Armisen D."/>
            <person name="Proux-Wera E."/>
            <person name="Oheigeartaigh S.S."/>
            <person name="Byrne K.P."/>
            <person name="Wolfe K.H."/>
        </authorList>
    </citation>
    <scope>NUCLEOTIDE SEQUENCE [LARGE SCALE GENOMIC DNA]</scope>
    <source>
        <strain evidence="4">ATCC 24235 / CBS 4417 / NBRC 1672 / NRRL Y-8282 / UCD 70-5</strain>
    </source>
</reference>
<dbReference type="GeneID" id="11532024"/>
<name>G8C0F8_TETPH</name>
<dbReference type="STRING" id="1071381.G8C0F8"/>
<dbReference type="PANTHER" id="PTHR46202:SF1">
    <property type="entry name" value="DNA EXCISION REPAIR PROTEIN ERCC-8"/>
    <property type="match status" value="1"/>
</dbReference>
<dbReference type="Gene3D" id="2.130.10.10">
    <property type="entry name" value="YVTN repeat-like/Quinoprotein amine dehydrogenase"/>
    <property type="match status" value="1"/>
</dbReference>
<dbReference type="OMA" id="WNSEGSE"/>
<protein>
    <submittedName>
        <fullName evidence="3">Uncharacterized protein</fullName>
    </submittedName>
</protein>
<dbReference type="KEGG" id="tpf:TPHA_0M00990"/>
<dbReference type="AlphaFoldDB" id="G8C0F8"/>
<feature type="region of interest" description="Disordered" evidence="2">
    <location>
        <begin position="105"/>
        <end position="128"/>
    </location>
</feature>
<accession>G8C0F8</accession>
<dbReference type="InterPro" id="IPR036322">
    <property type="entry name" value="WD40_repeat_dom_sf"/>
</dbReference>
<dbReference type="GO" id="GO:0006283">
    <property type="term" value="P:transcription-coupled nucleotide-excision repair"/>
    <property type="evidence" value="ECO:0007669"/>
    <property type="project" value="InterPro"/>
</dbReference>
<dbReference type="HOGENOM" id="CLU_042821_0_0_1"/>
<dbReference type="OrthoDB" id="361494at2759"/>
<dbReference type="InterPro" id="IPR015943">
    <property type="entry name" value="WD40/YVTN_repeat-like_dom_sf"/>
</dbReference>
<evidence type="ECO:0000313" key="3">
    <source>
        <dbReference type="EMBL" id="CCE65673.1"/>
    </source>
</evidence>
<dbReference type="Proteomes" id="UP000005666">
    <property type="component" value="Chromosome 13"/>
</dbReference>